<sequence>MELSVTTSGRNDLVKPGRRLAYQQIGISIFLVVTCALVAYFCWGLSYAISALTGGAIGIIPNFIFAWKAFRFSGASVSKLVVESFYSGVKLKLVLTALLFALAFKFMIILPIPFFGTFCLVMVMPLLAPVFLKI</sequence>
<keyword evidence="5 6" id="KW-0472">Membrane</keyword>
<keyword evidence="8" id="KW-1185">Reference proteome</keyword>
<evidence type="ECO:0000256" key="2">
    <source>
        <dbReference type="ARBA" id="ARBA00022475"/>
    </source>
</evidence>
<feature type="transmembrane region" description="Helical" evidence="6">
    <location>
        <begin position="91"/>
        <end position="108"/>
    </location>
</feature>
<name>A0AAE9YRT2_9GAMM</name>
<evidence type="ECO:0000256" key="3">
    <source>
        <dbReference type="ARBA" id="ARBA00022692"/>
    </source>
</evidence>
<evidence type="ECO:0000256" key="5">
    <source>
        <dbReference type="ARBA" id="ARBA00023136"/>
    </source>
</evidence>
<gene>
    <name evidence="7" type="ORF">SG35_028465</name>
</gene>
<protein>
    <submittedName>
        <fullName evidence="7">ATP synthase subunit I</fullName>
    </submittedName>
</protein>
<accession>A0AAE9YRT2</accession>
<reference evidence="7 8" key="1">
    <citation type="journal article" date="2015" name="Genome Announc.">
        <title>Draft Genome Sequences of Marine Isolates of Thalassomonas viridans and Thalassomonas actiniarum.</title>
        <authorList>
            <person name="Olonade I."/>
            <person name="van Zyl L.J."/>
            <person name="Trindade M."/>
        </authorList>
    </citation>
    <scope>NUCLEOTIDE SEQUENCE [LARGE SCALE GENOMIC DNA]</scope>
    <source>
        <strain evidence="7 8">A5K-106</strain>
    </source>
</reference>
<evidence type="ECO:0000256" key="6">
    <source>
        <dbReference type="SAM" id="Phobius"/>
    </source>
</evidence>
<dbReference type="Pfam" id="PF03899">
    <property type="entry name" value="ATP-synt_I"/>
    <property type="match status" value="1"/>
</dbReference>
<reference evidence="7 8" key="2">
    <citation type="journal article" date="2022" name="Mar. Drugs">
        <title>Bioassay-Guided Fractionation Leads to the Detection of Cholic Acid Generated by the Rare Thalassomonas sp.</title>
        <authorList>
            <person name="Pheiffer F."/>
            <person name="Schneider Y.K."/>
            <person name="Hansen E.H."/>
            <person name="Andersen J.H."/>
            <person name="Isaksson J."/>
            <person name="Busche T."/>
            <person name="R C."/>
            <person name="Kalinowski J."/>
            <person name="Zyl L.V."/>
            <person name="Trindade M."/>
        </authorList>
    </citation>
    <scope>NUCLEOTIDE SEQUENCE [LARGE SCALE GENOMIC DNA]</scope>
    <source>
        <strain evidence="7 8">A5K-106</strain>
    </source>
</reference>
<dbReference type="AlphaFoldDB" id="A0AAE9YRT2"/>
<dbReference type="EMBL" id="CP059735">
    <property type="protein sequence ID" value="WDD99104.1"/>
    <property type="molecule type" value="Genomic_DNA"/>
</dbReference>
<proteinExistence type="predicted"/>
<evidence type="ECO:0000313" key="8">
    <source>
        <dbReference type="Proteomes" id="UP000032568"/>
    </source>
</evidence>
<dbReference type="KEGG" id="tact:SG35_028465"/>
<keyword evidence="4 6" id="KW-1133">Transmembrane helix</keyword>
<organism evidence="7 8">
    <name type="scientific">Thalassomonas actiniarum</name>
    <dbReference type="NCBI Taxonomy" id="485447"/>
    <lineage>
        <taxon>Bacteria</taxon>
        <taxon>Pseudomonadati</taxon>
        <taxon>Pseudomonadota</taxon>
        <taxon>Gammaproteobacteria</taxon>
        <taxon>Alteromonadales</taxon>
        <taxon>Colwelliaceae</taxon>
        <taxon>Thalassomonas</taxon>
    </lineage>
</organism>
<feature type="transmembrane region" description="Helical" evidence="6">
    <location>
        <begin position="47"/>
        <end position="70"/>
    </location>
</feature>
<feature type="transmembrane region" description="Helical" evidence="6">
    <location>
        <begin position="20"/>
        <end position="41"/>
    </location>
</feature>
<feature type="transmembrane region" description="Helical" evidence="6">
    <location>
        <begin position="114"/>
        <end position="132"/>
    </location>
</feature>
<evidence type="ECO:0000256" key="4">
    <source>
        <dbReference type="ARBA" id="ARBA00022989"/>
    </source>
</evidence>
<keyword evidence="3 6" id="KW-0812">Transmembrane</keyword>
<dbReference type="GO" id="GO:0005886">
    <property type="term" value="C:plasma membrane"/>
    <property type="evidence" value="ECO:0007669"/>
    <property type="project" value="UniProtKB-SubCell"/>
</dbReference>
<keyword evidence="2" id="KW-1003">Cell membrane</keyword>
<dbReference type="Proteomes" id="UP000032568">
    <property type="component" value="Chromosome"/>
</dbReference>
<comment type="subcellular location">
    <subcellularLocation>
        <location evidence="1">Cell membrane</location>
        <topology evidence="1">Multi-pass membrane protein</topology>
    </subcellularLocation>
</comment>
<dbReference type="InterPro" id="IPR005598">
    <property type="entry name" value="ATP_synth_I"/>
</dbReference>
<evidence type="ECO:0000313" key="7">
    <source>
        <dbReference type="EMBL" id="WDD99104.1"/>
    </source>
</evidence>
<evidence type="ECO:0000256" key="1">
    <source>
        <dbReference type="ARBA" id="ARBA00004651"/>
    </source>
</evidence>